<feature type="domain" description="DUF1653" evidence="1">
    <location>
        <begin position="13"/>
        <end position="73"/>
    </location>
</feature>
<accession>A0A5Q5CFN8</accession>
<dbReference type="KEGG" id="mjl:Mjls_2259"/>
<dbReference type="Pfam" id="PF07866">
    <property type="entry name" value="DUF1653"/>
    <property type="match status" value="1"/>
</dbReference>
<dbReference type="InterPro" id="IPR037135">
    <property type="entry name" value="DUF1653-like_dom_sf"/>
</dbReference>
<protein>
    <recommendedName>
        <fullName evidence="1">DUF1653 domain-containing protein</fullName>
    </recommendedName>
</protein>
<dbReference type="InterPro" id="IPR023387">
    <property type="entry name" value="DUF1653-like_dom"/>
</dbReference>
<dbReference type="EMBL" id="CP000580">
    <property type="protein sequence ID" value="ABN98045.1"/>
    <property type="molecule type" value="Genomic_DNA"/>
</dbReference>
<dbReference type="AlphaFoldDB" id="A0A5Q5CFN8"/>
<evidence type="ECO:0000259" key="1">
    <source>
        <dbReference type="Pfam" id="PF07866"/>
    </source>
</evidence>
<gene>
    <name evidence="2" type="ordered locus">Mjls_2259</name>
</gene>
<evidence type="ECO:0000313" key="2">
    <source>
        <dbReference type="EMBL" id="ABN98045.1"/>
    </source>
</evidence>
<name>A0A5Q5CFN8_MYCSJ</name>
<proteinExistence type="predicted"/>
<sequence length="81" mass="9094">MVPAEGEELPKCGIYRHFKGQLYQVLGIASDSESQQAMVVYRTLYGQYDLWVRPASMFAESVMVDGCKVPRFTLISGPEDC</sequence>
<reference evidence="2" key="1">
    <citation type="submission" date="2007-02" db="EMBL/GenBank/DDBJ databases">
        <title>Complete sequence of Mycobacterium sp. JLS.</title>
        <authorList>
            <consortium name="US DOE Joint Genome Institute"/>
            <person name="Copeland A."/>
            <person name="Lucas S."/>
            <person name="Lapidus A."/>
            <person name="Barry K."/>
            <person name="Detter J.C."/>
            <person name="Glavina del Rio T."/>
            <person name="Hammon N."/>
            <person name="Israni S."/>
            <person name="Dalin E."/>
            <person name="Tice H."/>
            <person name="Pitluck S."/>
            <person name="Chain P."/>
            <person name="Malfatti S."/>
            <person name="Shin M."/>
            <person name="Vergez L."/>
            <person name="Schmutz J."/>
            <person name="Larimer F."/>
            <person name="Land M."/>
            <person name="Hauser L."/>
            <person name="Kyrpides N."/>
            <person name="Mikhailova N."/>
            <person name="Miller C.D."/>
            <person name="Anderson A.J."/>
            <person name="Sims R.C."/>
            <person name="Richardson P."/>
        </authorList>
    </citation>
    <scope>NUCLEOTIDE SEQUENCE [LARGE SCALE GENOMIC DNA]</scope>
    <source>
        <strain evidence="2">JLS</strain>
    </source>
</reference>
<organism evidence="2">
    <name type="scientific">Mycobacterium sp. (strain JLS)</name>
    <dbReference type="NCBI Taxonomy" id="164757"/>
    <lineage>
        <taxon>Bacteria</taxon>
        <taxon>Bacillati</taxon>
        <taxon>Actinomycetota</taxon>
        <taxon>Actinomycetes</taxon>
        <taxon>Mycobacteriales</taxon>
        <taxon>Mycobacteriaceae</taxon>
        <taxon>Mycobacterium</taxon>
    </lineage>
</organism>
<dbReference type="Gene3D" id="2.30.30.320">
    <property type="entry name" value="DUF1653-like domain"/>
    <property type="match status" value="1"/>
</dbReference>